<evidence type="ECO:0000256" key="1">
    <source>
        <dbReference type="ARBA" id="ARBA00004370"/>
    </source>
</evidence>
<evidence type="ECO:0008006" key="8">
    <source>
        <dbReference type="Google" id="ProtNLM"/>
    </source>
</evidence>
<evidence type="ECO:0000313" key="7">
    <source>
        <dbReference type="Proteomes" id="UP000001962"/>
    </source>
</evidence>
<dbReference type="PANTHER" id="PTHR35371:SF1">
    <property type="entry name" value="BLR7753 PROTEIN"/>
    <property type="match status" value="1"/>
</dbReference>
<dbReference type="InterPro" id="IPR023352">
    <property type="entry name" value="MAPEG-like_dom_sf"/>
</dbReference>
<dbReference type="OrthoDB" id="513661at2"/>
<keyword evidence="2 5" id="KW-0812">Transmembrane</keyword>
<dbReference type="eggNOG" id="COG3686">
    <property type="taxonomic scope" value="Bacteria"/>
</dbReference>
<dbReference type="GO" id="GO:0016020">
    <property type="term" value="C:membrane"/>
    <property type="evidence" value="ECO:0007669"/>
    <property type="project" value="UniProtKB-SubCell"/>
</dbReference>
<evidence type="ECO:0000256" key="2">
    <source>
        <dbReference type="ARBA" id="ARBA00022692"/>
    </source>
</evidence>
<proteinExistence type="predicted"/>
<sequence length="128" mass="13633">MTLGYWMVLAAALLPFVFAGAAKFGGGPGFDNRTPRAYLAALEGWRQRANWAQQNQFEAFPPFAAAVIIAHQVGAAQGAVDTLAVLFILLRLLYGLCYIGDRPGLRSLVWMAAFACILGLFIAAGVAG</sequence>
<protein>
    <recommendedName>
        <fullName evidence="8">MAPEG family protein</fullName>
    </recommendedName>
</protein>
<dbReference type="RefSeq" id="WP_011630165.1">
    <property type="nucleotide sequence ID" value="NC_008340.1"/>
</dbReference>
<feature type="transmembrane region" description="Helical" evidence="5">
    <location>
        <begin position="107"/>
        <end position="127"/>
    </location>
</feature>
<dbReference type="Gene3D" id="1.20.120.550">
    <property type="entry name" value="Membrane associated eicosanoid/glutathione metabolism-like domain"/>
    <property type="match status" value="1"/>
</dbReference>
<dbReference type="InterPro" id="IPR001129">
    <property type="entry name" value="Membr-assoc_MAPEG"/>
</dbReference>
<dbReference type="SUPFAM" id="SSF161084">
    <property type="entry name" value="MAPEG domain-like"/>
    <property type="match status" value="1"/>
</dbReference>
<keyword evidence="4 5" id="KW-0472">Membrane</keyword>
<evidence type="ECO:0000256" key="3">
    <source>
        <dbReference type="ARBA" id="ARBA00022989"/>
    </source>
</evidence>
<dbReference type="KEGG" id="aeh:Mlg_2432"/>
<dbReference type="Proteomes" id="UP000001962">
    <property type="component" value="Chromosome"/>
</dbReference>
<keyword evidence="7" id="KW-1185">Reference proteome</keyword>
<evidence type="ECO:0000256" key="5">
    <source>
        <dbReference type="SAM" id="Phobius"/>
    </source>
</evidence>
<dbReference type="HOGENOM" id="CLU_110778_2_1_6"/>
<feature type="transmembrane region" description="Helical" evidence="5">
    <location>
        <begin position="82"/>
        <end position="100"/>
    </location>
</feature>
<organism evidence="6 7">
    <name type="scientific">Alkalilimnicola ehrlichii (strain ATCC BAA-1101 / DSM 17681 / MLHE-1)</name>
    <dbReference type="NCBI Taxonomy" id="187272"/>
    <lineage>
        <taxon>Bacteria</taxon>
        <taxon>Pseudomonadati</taxon>
        <taxon>Pseudomonadota</taxon>
        <taxon>Gammaproteobacteria</taxon>
        <taxon>Chromatiales</taxon>
        <taxon>Ectothiorhodospiraceae</taxon>
        <taxon>Alkalilimnicola</taxon>
    </lineage>
</organism>
<evidence type="ECO:0000313" key="6">
    <source>
        <dbReference type="EMBL" id="ABI57772.1"/>
    </source>
</evidence>
<dbReference type="PANTHER" id="PTHR35371">
    <property type="entry name" value="INNER MEMBRANE PROTEIN"/>
    <property type="match status" value="1"/>
</dbReference>
<gene>
    <name evidence="6" type="ordered locus">Mlg_2432</name>
</gene>
<accession>Q0A5W5</accession>
<comment type="subcellular location">
    <subcellularLocation>
        <location evidence="1">Membrane</location>
    </subcellularLocation>
</comment>
<dbReference type="AlphaFoldDB" id="Q0A5W5"/>
<dbReference type="Pfam" id="PF01124">
    <property type="entry name" value="MAPEG"/>
    <property type="match status" value="1"/>
</dbReference>
<name>Q0A5W5_ALKEH</name>
<evidence type="ECO:0000256" key="4">
    <source>
        <dbReference type="ARBA" id="ARBA00023136"/>
    </source>
</evidence>
<keyword evidence="3 5" id="KW-1133">Transmembrane helix</keyword>
<dbReference type="EMBL" id="CP000453">
    <property type="protein sequence ID" value="ABI57772.1"/>
    <property type="molecule type" value="Genomic_DNA"/>
</dbReference>
<reference evidence="7" key="1">
    <citation type="submission" date="2006-08" db="EMBL/GenBank/DDBJ databases">
        <title>Complete sequence of Alkalilimnicola ehrilichei MLHE-1.</title>
        <authorList>
            <person name="Copeland A."/>
            <person name="Lucas S."/>
            <person name="Lapidus A."/>
            <person name="Barry K."/>
            <person name="Detter J.C."/>
            <person name="Glavina del Rio T."/>
            <person name="Hammon N."/>
            <person name="Israni S."/>
            <person name="Dalin E."/>
            <person name="Tice H."/>
            <person name="Pitluck S."/>
            <person name="Sims D."/>
            <person name="Brettin T."/>
            <person name="Bruce D."/>
            <person name="Han C."/>
            <person name="Tapia R."/>
            <person name="Gilna P."/>
            <person name="Schmutz J."/>
            <person name="Larimer F."/>
            <person name="Land M."/>
            <person name="Hauser L."/>
            <person name="Kyrpides N."/>
            <person name="Mikhailova N."/>
            <person name="Oremland R.S."/>
            <person name="Hoeft S.E."/>
            <person name="Switzer-Blum J."/>
            <person name="Kulp T."/>
            <person name="King G."/>
            <person name="Tabita R."/>
            <person name="Witte B."/>
            <person name="Santini J.M."/>
            <person name="Basu P."/>
            <person name="Hollibaugh J.T."/>
            <person name="Xie G."/>
            <person name="Stolz J.F."/>
            <person name="Richardson P."/>
        </authorList>
    </citation>
    <scope>NUCLEOTIDE SEQUENCE [LARGE SCALE GENOMIC DNA]</scope>
    <source>
        <strain evidence="7">ATCC BAA-1101 / DSM 17681 / MLHE-1</strain>
    </source>
</reference>